<accession>A0A9R1VBR7</accession>
<feature type="region of interest" description="Disordered" evidence="1">
    <location>
        <begin position="1"/>
        <end position="76"/>
    </location>
</feature>
<organism evidence="2 3">
    <name type="scientific">Lactuca sativa</name>
    <name type="common">Garden lettuce</name>
    <dbReference type="NCBI Taxonomy" id="4236"/>
    <lineage>
        <taxon>Eukaryota</taxon>
        <taxon>Viridiplantae</taxon>
        <taxon>Streptophyta</taxon>
        <taxon>Embryophyta</taxon>
        <taxon>Tracheophyta</taxon>
        <taxon>Spermatophyta</taxon>
        <taxon>Magnoliopsida</taxon>
        <taxon>eudicotyledons</taxon>
        <taxon>Gunneridae</taxon>
        <taxon>Pentapetalae</taxon>
        <taxon>asterids</taxon>
        <taxon>campanulids</taxon>
        <taxon>Asterales</taxon>
        <taxon>Asteraceae</taxon>
        <taxon>Cichorioideae</taxon>
        <taxon>Cichorieae</taxon>
        <taxon>Lactucinae</taxon>
        <taxon>Lactuca</taxon>
    </lineage>
</organism>
<gene>
    <name evidence="2" type="ORF">LSAT_V11C500279950</name>
</gene>
<keyword evidence="3" id="KW-1185">Reference proteome</keyword>
<protein>
    <submittedName>
        <fullName evidence="2">Uncharacterized protein</fullName>
    </submittedName>
</protein>
<dbReference type="EMBL" id="NBSK02000005">
    <property type="protein sequence ID" value="KAJ0204127.1"/>
    <property type="molecule type" value="Genomic_DNA"/>
</dbReference>
<proteinExistence type="predicted"/>
<evidence type="ECO:0000313" key="3">
    <source>
        <dbReference type="Proteomes" id="UP000235145"/>
    </source>
</evidence>
<feature type="compositionally biased region" description="Polar residues" evidence="1">
    <location>
        <begin position="30"/>
        <end position="45"/>
    </location>
</feature>
<evidence type="ECO:0000256" key="1">
    <source>
        <dbReference type="SAM" id="MobiDB-lite"/>
    </source>
</evidence>
<sequence length="191" mass="20739">MELRVTSNAWVPHDPHKSQNRAPIGHLSPLPTSTSGQPSPATSAGPQLAASNPDEHFPWPESTVAPPVASSEATSVPSSGFRFSIRRVLPFSLPSTQQTNVVGELSASITTNNAHHHLQPRLVTYNINSKANRTTNEQLSPAQITIITATTKFRQPLSHRSAALCFLPSSPGIRTRDSRLCLSTIDHHHRL</sequence>
<comment type="caution">
    <text evidence="2">The sequence shown here is derived from an EMBL/GenBank/DDBJ whole genome shotgun (WGS) entry which is preliminary data.</text>
</comment>
<dbReference type="Proteomes" id="UP000235145">
    <property type="component" value="Unassembled WGS sequence"/>
</dbReference>
<evidence type="ECO:0000313" key="2">
    <source>
        <dbReference type="EMBL" id="KAJ0204127.1"/>
    </source>
</evidence>
<reference evidence="2 3" key="1">
    <citation type="journal article" date="2017" name="Nat. Commun.">
        <title>Genome assembly with in vitro proximity ligation data and whole-genome triplication in lettuce.</title>
        <authorList>
            <person name="Reyes-Chin-Wo S."/>
            <person name="Wang Z."/>
            <person name="Yang X."/>
            <person name="Kozik A."/>
            <person name="Arikit S."/>
            <person name="Song C."/>
            <person name="Xia L."/>
            <person name="Froenicke L."/>
            <person name="Lavelle D.O."/>
            <person name="Truco M.J."/>
            <person name="Xia R."/>
            <person name="Zhu S."/>
            <person name="Xu C."/>
            <person name="Xu H."/>
            <person name="Xu X."/>
            <person name="Cox K."/>
            <person name="Korf I."/>
            <person name="Meyers B.C."/>
            <person name="Michelmore R.W."/>
        </authorList>
    </citation>
    <scope>NUCLEOTIDE SEQUENCE [LARGE SCALE GENOMIC DNA]</scope>
    <source>
        <strain evidence="3">cv. Salinas</strain>
        <tissue evidence="2">Seedlings</tissue>
    </source>
</reference>
<name>A0A9R1VBR7_LACSA</name>
<dbReference type="AlphaFoldDB" id="A0A9R1VBR7"/>